<dbReference type="Pfam" id="PF13822">
    <property type="entry name" value="ACC_epsilon"/>
    <property type="match status" value="1"/>
</dbReference>
<gene>
    <name evidence="1" type="ORF">Pme01_07500</name>
</gene>
<evidence type="ECO:0000313" key="1">
    <source>
        <dbReference type="EMBL" id="GII21153.1"/>
    </source>
</evidence>
<dbReference type="RefSeq" id="WP_239088008.1">
    <property type="nucleotide sequence ID" value="NZ_BOON01000006.1"/>
</dbReference>
<dbReference type="InterPro" id="IPR032716">
    <property type="entry name" value="ACC_epsilon"/>
</dbReference>
<proteinExistence type="predicted"/>
<name>A0A8J3X1Q7_9ACTN</name>
<reference evidence="1" key="1">
    <citation type="submission" date="2021-01" db="EMBL/GenBank/DDBJ databases">
        <title>Whole genome shotgun sequence of Planosporangium mesophilum NBRC 109066.</title>
        <authorList>
            <person name="Komaki H."/>
            <person name="Tamura T."/>
        </authorList>
    </citation>
    <scope>NUCLEOTIDE SEQUENCE</scope>
    <source>
        <strain evidence="1">NBRC 109066</strain>
    </source>
</reference>
<protein>
    <submittedName>
        <fullName evidence="1">Acetyl-CoA carboxylase biotin carboxyl carrier protein subunit</fullName>
    </submittedName>
</protein>
<dbReference type="GO" id="GO:0004658">
    <property type="term" value="F:propionyl-CoA carboxylase activity"/>
    <property type="evidence" value="ECO:0007669"/>
    <property type="project" value="InterPro"/>
</dbReference>
<dbReference type="GO" id="GO:0003989">
    <property type="term" value="F:acetyl-CoA carboxylase activity"/>
    <property type="evidence" value="ECO:0007669"/>
    <property type="project" value="InterPro"/>
</dbReference>
<sequence>MADETTPAIRVVRGTPTPEELAALVGVLLRRPAAVPEAPATRSRWRASALPGVPLRSGPGAWRASGLPA</sequence>
<comment type="caution">
    <text evidence="1">The sequence shown here is derived from an EMBL/GenBank/DDBJ whole genome shotgun (WGS) entry which is preliminary data.</text>
</comment>
<dbReference type="EMBL" id="BOON01000006">
    <property type="protein sequence ID" value="GII21153.1"/>
    <property type="molecule type" value="Genomic_DNA"/>
</dbReference>
<keyword evidence="2" id="KW-1185">Reference proteome</keyword>
<accession>A0A8J3X1Q7</accession>
<dbReference type="Proteomes" id="UP000599074">
    <property type="component" value="Unassembled WGS sequence"/>
</dbReference>
<evidence type="ECO:0000313" key="2">
    <source>
        <dbReference type="Proteomes" id="UP000599074"/>
    </source>
</evidence>
<dbReference type="AlphaFoldDB" id="A0A8J3X1Q7"/>
<organism evidence="1 2">
    <name type="scientific">Planosporangium mesophilum</name>
    <dbReference type="NCBI Taxonomy" id="689768"/>
    <lineage>
        <taxon>Bacteria</taxon>
        <taxon>Bacillati</taxon>
        <taxon>Actinomycetota</taxon>
        <taxon>Actinomycetes</taxon>
        <taxon>Micromonosporales</taxon>
        <taxon>Micromonosporaceae</taxon>
        <taxon>Planosporangium</taxon>
    </lineage>
</organism>